<feature type="domain" description="Phytocyanin" evidence="3">
    <location>
        <begin position="162"/>
        <end position="266"/>
    </location>
</feature>
<dbReference type="PANTHER" id="PTHR33021:SF325">
    <property type="entry name" value="PHYTOCYANIN DOMAIN-CONTAINING PROTEIN"/>
    <property type="match status" value="1"/>
</dbReference>
<evidence type="ECO:0000313" key="4">
    <source>
        <dbReference type="EMBL" id="KAJ4958945.1"/>
    </source>
</evidence>
<accession>A0A9Q0H6C8</accession>
<dbReference type="PRINTS" id="PR01217">
    <property type="entry name" value="PRICHEXTENSN"/>
</dbReference>
<dbReference type="Pfam" id="PF02298">
    <property type="entry name" value="Cu_bind_like"/>
    <property type="match status" value="1"/>
</dbReference>
<dbReference type="InterPro" id="IPR008972">
    <property type="entry name" value="Cupredoxin"/>
</dbReference>
<dbReference type="InterPro" id="IPR039391">
    <property type="entry name" value="Phytocyanin-like"/>
</dbReference>
<dbReference type="SUPFAM" id="SSF49503">
    <property type="entry name" value="Cupredoxins"/>
    <property type="match status" value="1"/>
</dbReference>
<dbReference type="InterPro" id="IPR003245">
    <property type="entry name" value="Phytocyanin_dom"/>
</dbReference>
<dbReference type="Gene3D" id="2.60.40.420">
    <property type="entry name" value="Cupredoxins - blue copper proteins"/>
    <property type="match status" value="1"/>
</dbReference>
<dbReference type="EMBL" id="JAMYWD010000010">
    <property type="protein sequence ID" value="KAJ4958945.1"/>
    <property type="molecule type" value="Genomic_DNA"/>
</dbReference>
<evidence type="ECO:0000256" key="1">
    <source>
        <dbReference type="ARBA" id="ARBA00023157"/>
    </source>
</evidence>
<dbReference type="FunFam" id="2.60.40.420:FF:000034">
    <property type="entry name" value="Cupredoxin superfamily protein"/>
    <property type="match status" value="1"/>
</dbReference>
<dbReference type="OrthoDB" id="5421909at2759"/>
<dbReference type="Proteomes" id="UP001141806">
    <property type="component" value="Unassembled WGS sequence"/>
</dbReference>
<evidence type="ECO:0000259" key="3">
    <source>
        <dbReference type="PROSITE" id="PS51485"/>
    </source>
</evidence>
<organism evidence="4 5">
    <name type="scientific">Protea cynaroides</name>
    <dbReference type="NCBI Taxonomy" id="273540"/>
    <lineage>
        <taxon>Eukaryota</taxon>
        <taxon>Viridiplantae</taxon>
        <taxon>Streptophyta</taxon>
        <taxon>Embryophyta</taxon>
        <taxon>Tracheophyta</taxon>
        <taxon>Spermatophyta</taxon>
        <taxon>Magnoliopsida</taxon>
        <taxon>Proteales</taxon>
        <taxon>Proteaceae</taxon>
        <taxon>Protea</taxon>
    </lineage>
</organism>
<evidence type="ECO:0000256" key="2">
    <source>
        <dbReference type="ARBA" id="ARBA00023180"/>
    </source>
</evidence>
<dbReference type="GO" id="GO:0005886">
    <property type="term" value="C:plasma membrane"/>
    <property type="evidence" value="ECO:0007669"/>
    <property type="project" value="TreeGrafter"/>
</dbReference>
<protein>
    <recommendedName>
        <fullName evidence="3">Phytocyanin domain-containing protein</fullName>
    </recommendedName>
</protein>
<keyword evidence="1" id="KW-1015">Disulfide bond</keyword>
<dbReference type="PROSITE" id="PS51485">
    <property type="entry name" value="PHYTOCYANIN"/>
    <property type="match status" value="1"/>
</dbReference>
<dbReference type="PANTHER" id="PTHR33021">
    <property type="entry name" value="BLUE COPPER PROTEIN"/>
    <property type="match status" value="1"/>
</dbReference>
<keyword evidence="5" id="KW-1185">Reference proteome</keyword>
<sequence length="305" mass="31789">MKNRQVIWKVVAAVGVIAALQLHCVFGQFPSIPSTSPVNVAAPPLPSTLPLNYTAPPLPLTPPVIATAPSLAATPPPPPLPSISPLKADVPPLTTNPPPPLSSVPILNTTAPPLPATPPVNLAVPPKIAVPPASLTVPPLPTVPQISPSIPPITATRSQSPETFIVGDTLGWTVPPAGAAFYSTWTLGKTFLVGDTLYFNFTTNKHTVATVTKTGFDSCTNSSFIGNLLTMGPAKVVLEAEGDYYYICTFKGHCHIGQKLAITVNGTATPPSASPSSASFAPSSRVTVTDFFVYLLTTTIVVFFL</sequence>
<dbReference type="AlphaFoldDB" id="A0A9Q0H6C8"/>
<evidence type="ECO:0000313" key="5">
    <source>
        <dbReference type="Proteomes" id="UP001141806"/>
    </source>
</evidence>
<comment type="caution">
    <text evidence="4">The sequence shown here is derived from an EMBL/GenBank/DDBJ whole genome shotgun (WGS) entry which is preliminary data.</text>
</comment>
<proteinExistence type="predicted"/>
<keyword evidence="2" id="KW-0325">Glycoprotein</keyword>
<name>A0A9Q0H6C8_9MAGN</name>
<gene>
    <name evidence="4" type="ORF">NE237_026056</name>
</gene>
<dbReference type="GO" id="GO:0009055">
    <property type="term" value="F:electron transfer activity"/>
    <property type="evidence" value="ECO:0007669"/>
    <property type="project" value="InterPro"/>
</dbReference>
<reference evidence="4" key="1">
    <citation type="journal article" date="2023" name="Plant J.">
        <title>The genome of the king protea, Protea cynaroides.</title>
        <authorList>
            <person name="Chang J."/>
            <person name="Duong T.A."/>
            <person name="Schoeman C."/>
            <person name="Ma X."/>
            <person name="Roodt D."/>
            <person name="Barker N."/>
            <person name="Li Z."/>
            <person name="Van de Peer Y."/>
            <person name="Mizrachi E."/>
        </authorList>
    </citation>
    <scope>NUCLEOTIDE SEQUENCE</scope>
    <source>
        <tissue evidence="4">Young leaves</tissue>
    </source>
</reference>